<feature type="transmembrane region" description="Helical" evidence="9">
    <location>
        <begin position="126"/>
        <end position="150"/>
    </location>
</feature>
<sequence>MRSGTGGSAMRRDVAAIAAAMLAVGASFGAIAVGAGIPVWAVVALSSIVYAGGAQFMAVGLIAAGSPFAAVFAGLLLNARHLPFGLAIGDVFGGRWSRRVLGSHLMTDEATAFSLAQPEGEARRRAFWFAGIVLYLAWNVGTIVGVLLGGAAGDPAALGLDAAFPAGLIALILPALRDRDTRRVALLGALVAVVTTPLLPAGLPVLLALTGLTVLFLPRRRGHPPVPAADSALEPAANPAPEPAAGPAPEPAAGPVPGAVPRTGGRVATDGPVPGREESTC</sequence>
<name>A0ABV5D2N2_9ACTN</name>
<evidence type="ECO:0000256" key="3">
    <source>
        <dbReference type="ARBA" id="ARBA00022448"/>
    </source>
</evidence>
<accession>A0ABV5D2N2</accession>
<comment type="similarity">
    <text evidence="2">Belongs to the AzlC family.</text>
</comment>
<keyword evidence="11" id="KW-1185">Reference proteome</keyword>
<keyword evidence="5 9" id="KW-0812">Transmembrane</keyword>
<keyword evidence="6 9" id="KW-1133">Transmembrane helix</keyword>
<dbReference type="PANTHER" id="PTHR34979">
    <property type="entry name" value="INNER MEMBRANE PROTEIN YGAZ"/>
    <property type="match status" value="1"/>
</dbReference>
<gene>
    <name evidence="10" type="ORF">AAFH96_35280</name>
</gene>
<dbReference type="PANTHER" id="PTHR34979:SF1">
    <property type="entry name" value="INNER MEMBRANE PROTEIN YGAZ"/>
    <property type="match status" value="1"/>
</dbReference>
<evidence type="ECO:0000256" key="1">
    <source>
        <dbReference type="ARBA" id="ARBA00004651"/>
    </source>
</evidence>
<dbReference type="Pfam" id="PF03591">
    <property type="entry name" value="AzlC"/>
    <property type="match status" value="1"/>
</dbReference>
<dbReference type="InterPro" id="IPR011606">
    <property type="entry name" value="Brnchd-chn_aa_trnsp_permease"/>
</dbReference>
<evidence type="ECO:0000313" key="10">
    <source>
        <dbReference type="EMBL" id="MFB6398299.1"/>
    </source>
</evidence>
<keyword evidence="7 9" id="KW-0472">Membrane</keyword>
<dbReference type="Proteomes" id="UP001582793">
    <property type="component" value="Unassembled WGS sequence"/>
</dbReference>
<dbReference type="RefSeq" id="WP_375737106.1">
    <property type="nucleotide sequence ID" value="NZ_JBCGDC010000223.1"/>
</dbReference>
<comment type="caution">
    <text evidence="10">The sequence shown here is derived from an EMBL/GenBank/DDBJ whole genome shotgun (WGS) entry which is preliminary data.</text>
</comment>
<feature type="compositionally biased region" description="Pro residues" evidence="8">
    <location>
        <begin position="238"/>
        <end position="254"/>
    </location>
</feature>
<feature type="transmembrane region" description="Helical" evidence="9">
    <location>
        <begin position="156"/>
        <end position="177"/>
    </location>
</feature>
<evidence type="ECO:0000256" key="5">
    <source>
        <dbReference type="ARBA" id="ARBA00022692"/>
    </source>
</evidence>
<organism evidence="10 11">
    <name type="scientific">Polymorphospora lycopeni</name>
    <dbReference type="NCBI Taxonomy" id="3140240"/>
    <lineage>
        <taxon>Bacteria</taxon>
        <taxon>Bacillati</taxon>
        <taxon>Actinomycetota</taxon>
        <taxon>Actinomycetes</taxon>
        <taxon>Micromonosporales</taxon>
        <taxon>Micromonosporaceae</taxon>
        <taxon>Polymorphospora</taxon>
    </lineage>
</organism>
<evidence type="ECO:0000256" key="9">
    <source>
        <dbReference type="SAM" id="Phobius"/>
    </source>
</evidence>
<dbReference type="EMBL" id="JBCGDC010000223">
    <property type="protein sequence ID" value="MFB6398299.1"/>
    <property type="molecule type" value="Genomic_DNA"/>
</dbReference>
<comment type="subcellular location">
    <subcellularLocation>
        <location evidence="1">Cell membrane</location>
        <topology evidence="1">Multi-pass membrane protein</topology>
    </subcellularLocation>
</comment>
<keyword evidence="4" id="KW-1003">Cell membrane</keyword>
<evidence type="ECO:0000256" key="2">
    <source>
        <dbReference type="ARBA" id="ARBA00010735"/>
    </source>
</evidence>
<evidence type="ECO:0000256" key="4">
    <source>
        <dbReference type="ARBA" id="ARBA00022475"/>
    </source>
</evidence>
<feature type="region of interest" description="Disordered" evidence="8">
    <location>
        <begin position="226"/>
        <end position="281"/>
    </location>
</feature>
<proteinExistence type="inferred from homology"/>
<evidence type="ECO:0000256" key="7">
    <source>
        <dbReference type="ARBA" id="ARBA00023136"/>
    </source>
</evidence>
<evidence type="ECO:0000256" key="6">
    <source>
        <dbReference type="ARBA" id="ARBA00022989"/>
    </source>
</evidence>
<feature type="transmembrane region" description="Helical" evidence="9">
    <location>
        <begin position="184"/>
        <end position="217"/>
    </location>
</feature>
<protein>
    <submittedName>
        <fullName evidence="10">AzlC family ABC transporter permease</fullName>
    </submittedName>
</protein>
<evidence type="ECO:0000313" key="11">
    <source>
        <dbReference type="Proteomes" id="UP001582793"/>
    </source>
</evidence>
<feature type="transmembrane region" description="Helical" evidence="9">
    <location>
        <begin position="56"/>
        <end position="77"/>
    </location>
</feature>
<evidence type="ECO:0000256" key="8">
    <source>
        <dbReference type="SAM" id="MobiDB-lite"/>
    </source>
</evidence>
<reference evidence="10 11" key="1">
    <citation type="submission" date="2024-04" db="EMBL/GenBank/DDBJ databases">
        <title>Polymorphospora sp. isolated from Baiyangdian Lake in Xiong'an New Area.</title>
        <authorList>
            <person name="Zhang X."/>
            <person name="Liu J."/>
        </authorList>
    </citation>
    <scope>NUCLEOTIDE SEQUENCE [LARGE SCALE GENOMIC DNA]</scope>
    <source>
        <strain evidence="10 11">2-325</strain>
    </source>
</reference>
<keyword evidence="3" id="KW-0813">Transport</keyword>